<gene>
    <name evidence="1" type="ORF">M427DRAFT_36964</name>
</gene>
<name>A0A139A215_GONPJ</name>
<reference evidence="1 2" key="1">
    <citation type="journal article" date="2015" name="Genome Biol. Evol.">
        <title>Phylogenomic analyses indicate that early fungi evolved digesting cell walls of algal ancestors of land plants.</title>
        <authorList>
            <person name="Chang Y."/>
            <person name="Wang S."/>
            <person name="Sekimoto S."/>
            <person name="Aerts A.L."/>
            <person name="Choi C."/>
            <person name="Clum A."/>
            <person name="LaButti K.M."/>
            <person name="Lindquist E.A."/>
            <person name="Yee Ngan C."/>
            <person name="Ohm R.A."/>
            <person name="Salamov A.A."/>
            <person name="Grigoriev I.V."/>
            <person name="Spatafora J.W."/>
            <person name="Berbee M.L."/>
        </authorList>
    </citation>
    <scope>NUCLEOTIDE SEQUENCE [LARGE SCALE GENOMIC DNA]</scope>
    <source>
        <strain evidence="1 2">JEL478</strain>
    </source>
</reference>
<accession>A0A139A215</accession>
<keyword evidence="2" id="KW-1185">Reference proteome</keyword>
<dbReference type="AlphaFoldDB" id="A0A139A215"/>
<protein>
    <submittedName>
        <fullName evidence="1">Uncharacterized protein</fullName>
    </submittedName>
</protein>
<evidence type="ECO:0000313" key="1">
    <source>
        <dbReference type="EMBL" id="KXS10585.1"/>
    </source>
</evidence>
<evidence type="ECO:0000313" key="2">
    <source>
        <dbReference type="Proteomes" id="UP000070544"/>
    </source>
</evidence>
<dbReference type="Proteomes" id="UP000070544">
    <property type="component" value="Unassembled WGS sequence"/>
</dbReference>
<organism evidence="1 2">
    <name type="scientific">Gonapodya prolifera (strain JEL478)</name>
    <name type="common">Monoblepharis prolifera</name>
    <dbReference type="NCBI Taxonomy" id="1344416"/>
    <lineage>
        <taxon>Eukaryota</taxon>
        <taxon>Fungi</taxon>
        <taxon>Fungi incertae sedis</taxon>
        <taxon>Chytridiomycota</taxon>
        <taxon>Chytridiomycota incertae sedis</taxon>
        <taxon>Monoblepharidomycetes</taxon>
        <taxon>Monoblepharidales</taxon>
        <taxon>Gonapodyaceae</taxon>
        <taxon>Gonapodya</taxon>
    </lineage>
</organism>
<sequence length="118" mass="13497">MPPLVLRYSRSIFLPRTFRPFQSLLPLLPTFSSHTSWHRHTFPPRFAATLIPRRRPDQIWAQTLAEEIVDVMELDFEDLKEYKGHANAVKEMARGESFGAAGARANMVMDQSPSASRV</sequence>
<dbReference type="EMBL" id="KQ965820">
    <property type="protein sequence ID" value="KXS10585.1"/>
    <property type="molecule type" value="Genomic_DNA"/>
</dbReference>
<proteinExistence type="predicted"/>